<reference evidence="1 2" key="1">
    <citation type="submission" date="2014-02" db="EMBL/GenBank/DDBJ databases">
        <title>The genome sequence of Colletotrichum simmondsii CBS122122.</title>
        <authorList>
            <person name="Baroncelli R."/>
            <person name="Thon M.R."/>
        </authorList>
    </citation>
    <scope>NUCLEOTIDE SEQUENCE [LARGE SCALE GENOMIC DNA]</scope>
    <source>
        <strain evidence="1 2">CBS122122</strain>
    </source>
</reference>
<dbReference type="SUPFAM" id="SSF57924">
    <property type="entry name" value="Inhibitor of apoptosis (IAP) repeat"/>
    <property type="match status" value="1"/>
</dbReference>
<organism evidence="1 2">
    <name type="scientific">Colletotrichum simmondsii</name>
    <dbReference type="NCBI Taxonomy" id="703756"/>
    <lineage>
        <taxon>Eukaryota</taxon>
        <taxon>Fungi</taxon>
        <taxon>Dikarya</taxon>
        <taxon>Ascomycota</taxon>
        <taxon>Pezizomycotina</taxon>
        <taxon>Sordariomycetes</taxon>
        <taxon>Hypocreomycetidae</taxon>
        <taxon>Glomerellales</taxon>
        <taxon>Glomerellaceae</taxon>
        <taxon>Colletotrichum</taxon>
        <taxon>Colletotrichum acutatum species complex</taxon>
    </lineage>
</organism>
<dbReference type="SMART" id="SM00238">
    <property type="entry name" value="BIR"/>
    <property type="match status" value="1"/>
</dbReference>
<dbReference type="AlphaFoldDB" id="A0A135SIK4"/>
<dbReference type="OrthoDB" id="2196114at2759"/>
<dbReference type="Gene3D" id="1.10.1170.10">
    <property type="entry name" value="Inhibitor Of Apoptosis Protein (2mihbC-IAP-1), Chain A"/>
    <property type="match status" value="1"/>
</dbReference>
<sequence>MDEFCVRLLSYFDRGMDGKPGRWPHSLPSPEDMAGAGYRFEGNQKVGGDIVVCDFCTMQAWAWERKDDPFAQHMESKNCEYVDSEIFRESYDKFLQKQGETKKMDDLMLTPPATPTKKSYKPRRKLRLSPIVTISDSMPSQEADPKAINGSNKAVEIAVSAGETKILIKITDGGERGKLPVPHPTDSILFALKLTSRTAAKRIRLE</sequence>
<dbReference type="Pfam" id="PF00653">
    <property type="entry name" value="BIR"/>
    <property type="match status" value="1"/>
</dbReference>
<gene>
    <name evidence="1" type="ORF">CSIM01_05099</name>
</gene>
<keyword evidence="2" id="KW-1185">Reference proteome</keyword>
<accession>A0A135SIK4</accession>
<evidence type="ECO:0000313" key="2">
    <source>
        <dbReference type="Proteomes" id="UP000070328"/>
    </source>
</evidence>
<name>A0A135SIK4_9PEZI</name>
<dbReference type="Proteomes" id="UP000070328">
    <property type="component" value="Unassembled WGS sequence"/>
</dbReference>
<evidence type="ECO:0000313" key="1">
    <source>
        <dbReference type="EMBL" id="KXH35705.1"/>
    </source>
</evidence>
<dbReference type="PROSITE" id="PS50143">
    <property type="entry name" value="BIR_REPEAT_2"/>
    <property type="match status" value="1"/>
</dbReference>
<protein>
    <submittedName>
        <fullName evidence="1">Uncharacterized protein</fullName>
    </submittedName>
</protein>
<dbReference type="EMBL" id="JFBX01000555">
    <property type="protein sequence ID" value="KXH35705.1"/>
    <property type="molecule type" value="Genomic_DNA"/>
</dbReference>
<dbReference type="InterPro" id="IPR001370">
    <property type="entry name" value="BIR_rpt"/>
</dbReference>
<comment type="caution">
    <text evidence="1">The sequence shown here is derived from an EMBL/GenBank/DDBJ whole genome shotgun (WGS) entry which is preliminary data.</text>
</comment>
<proteinExistence type="predicted"/>